<evidence type="ECO:0000313" key="5">
    <source>
        <dbReference type="Proteomes" id="UP000095728"/>
    </source>
</evidence>
<dbReference type="EMBL" id="LPNM01000006">
    <property type="protein sequence ID" value="OEJ86060.1"/>
    <property type="molecule type" value="Genomic_DNA"/>
</dbReference>
<dbReference type="InterPro" id="IPR037883">
    <property type="entry name" value="Knr4/Smi1-like_sf"/>
</dbReference>
<feature type="compositionally biased region" description="Polar residues" evidence="2">
    <location>
        <begin position="75"/>
        <end position="95"/>
    </location>
</feature>
<feature type="region of interest" description="Disordered" evidence="2">
    <location>
        <begin position="492"/>
        <end position="659"/>
    </location>
</feature>
<sequence>MQAFKKKFKELVYSMSTEDHYAEYDEDDQHADIGTNNSNGGNLFGSFGKKNSNANVNIHNLASSSVLSLPEDSAGASSSPYNEGNEESNYSTGVSTGHFFEQPPKNSFTYNADLEHSGSNIQLSVVDSDSARQHSEQHQDGVSEALLAWKHIDSWCTENAPDLSASLDNPCTRNDITGAEQDLNISFPPSVRASLRIHDGQEELDSYSGVSGLIYGLPLMSLDNIVSMTFAWRNVATNLQKSQKLKQESKIFDSKSSPAAAGQPNAGGENFKLKEIPKQGSIPPNTVQPVYAHHGWVPLVTDNAGNHIAIDLAPAPEGKVGQVIMFGRDFDVKFVVADNWGDFLLAFANDLIVGNWYLLSDNDYGDILSGEGELVFRDKQHNSTIVEDYMTVLKKRSWVAWKKRVDQQQANTVNKHNPQPQPMSQQQRYTPQSKDTSKVVTKKNKDIVVHKENPRRSISDDIDLDDVAQTGKPAAEPLLDTSVEILPKDGIKTETVKQEETEPVKQESIEEPTKQEAAETTVPVKEAKAETTVSQPIEANTKNEAHEEADLLDDKINEQKPTTKETNSSLENEHKGEFVEETTETEPQSLKEPQEASQNASMEEPKKELSDINVEKVEVEKAIEPSSEEPQKEEITDGEETSEIKEEDQLAENFQEVAL</sequence>
<feature type="region of interest" description="Disordered" evidence="2">
    <location>
        <begin position="409"/>
        <end position="442"/>
    </location>
</feature>
<dbReference type="Gene3D" id="3.40.1580.10">
    <property type="entry name" value="SMI1/KNR4-like"/>
    <property type="match status" value="1"/>
</dbReference>
<feature type="compositionally biased region" description="Basic and acidic residues" evidence="2">
    <location>
        <begin position="492"/>
        <end position="517"/>
    </location>
</feature>
<feature type="compositionally biased region" description="Basic and acidic residues" evidence="2">
    <location>
        <begin position="541"/>
        <end position="563"/>
    </location>
</feature>
<dbReference type="STRING" id="56408.A0A1E5RGM0"/>
<dbReference type="SUPFAM" id="SSF160631">
    <property type="entry name" value="SMI1/KNR4-like"/>
    <property type="match status" value="1"/>
</dbReference>
<feature type="domain" description="Knr4/Smi1-like" evidence="3">
    <location>
        <begin position="170"/>
        <end position="346"/>
    </location>
</feature>
<dbReference type="GO" id="GO:0043332">
    <property type="term" value="C:mating projection tip"/>
    <property type="evidence" value="ECO:0007669"/>
    <property type="project" value="TreeGrafter"/>
</dbReference>
<dbReference type="PIRSF" id="PIRSF017023">
    <property type="entry name" value="KNR4"/>
    <property type="match status" value="1"/>
</dbReference>
<dbReference type="InParanoid" id="A0A1E5RGM0"/>
<keyword evidence="5" id="KW-1185">Reference proteome</keyword>
<dbReference type="PANTHER" id="PTHR47432:SF1">
    <property type="entry name" value="CELL WALL ASSEMBLY REGULATOR SMI1"/>
    <property type="match status" value="1"/>
</dbReference>
<feature type="region of interest" description="Disordered" evidence="2">
    <location>
        <begin position="248"/>
        <end position="270"/>
    </location>
</feature>
<dbReference type="InterPro" id="IPR018958">
    <property type="entry name" value="Knr4/Smi1-like_dom"/>
</dbReference>
<dbReference type="InterPro" id="IPR009203">
    <property type="entry name" value="Knr4/Smi1"/>
</dbReference>
<organism evidence="4 5">
    <name type="scientific">Hanseniaspora osmophila</name>
    <dbReference type="NCBI Taxonomy" id="56408"/>
    <lineage>
        <taxon>Eukaryota</taxon>
        <taxon>Fungi</taxon>
        <taxon>Dikarya</taxon>
        <taxon>Ascomycota</taxon>
        <taxon>Saccharomycotina</taxon>
        <taxon>Saccharomycetes</taxon>
        <taxon>Saccharomycodales</taxon>
        <taxon>Saccharomycodaceae</taxon>
        <taxon>Hanseniaspora</taxon>
    </lineage>
</organism>
<feature type="compositionally biased region" description="Polar residues" evidence="2">
    <location>
        <begin position="409"/>
        <end position="434"/>
    </location>
</feature>
<evidence type="ECO:0000256" key="1">
    <source>
        <dbReference type="ARBA" id="ARBA00005303"/>
    </source>
</evidence>
<feature type="compositionally biased region" description="Polar residues" evidence="2">
    <location>
        <begin position="531"/>
        <end position="540"/>
    </location>
</feature>
<dbReference type="Pfam" id="PF09346">
    <property type="entry name" value="SMI1_KNR4"/>
    <property type="match status" value="1"/>
</dbReference>
<dbReference type="InterPro" id="IPR051873">
    <property type="entry name" value="KNR4/SMI1_regulator"/>
</dbReference>
<reference evidence="5" key="1">
    <citation type="journal article" date="2016" name="Genome Announc.">
        <title>Genome sequences of three species of Hanseniaspora isolated from spontaneous wine fermentations.</title>
        <authorList>
            <person name="Sternes P.R."/>
            <person name="Lee D."/>
            <person name="Kutyna D.R."/>
            <person name="Borneman A.R."/>
        </authorList>
    </citation>
    <scope>NUCLEOTIDE SEQUENCE [LARGE SCALE GENOMIC DNA]</scope>
    <source>
        <strain evidence="5">AWRI3579</strain>
    </source>
</reference>
<evidence type="ECO:0000313" key="4">
    <source>
        <dbReference type="EMBL" id="OEJ86060.1"/>
    </source>
</evidence>
<dbReference type="GO" id="GO:0070880">
    <property type="term" value="P:fungal-type cell wall beta-glucan biosynthetic process"/>
    <property type="evidence" value="ECO:0007669"/>
    <property type="project" value="TreeGrafter"/>
</dbReference>
<comment type="similarity">
    <text evidence="1">Belongs to the KNR4/SMI1 family.</text>
</comment>
<proteinExistence type="inferred from homology"/>
<feature type="region of interest" description="Disordered" evidence="2">
    <location>
        <begin position="69"/>
        <end position="98"/>
    </location>
</feature>
<evidence type="ECO:0000256" key="2">
    <source>
        <dbReference type="SAM" id="MobiDB-lite"/>
    </source>
</evidence>
<comment type="caution">
    <text evidence="4">The sequence shown here is derived from an EMBL/GenBank/DDBJ whole genome shotgun (WGS) entry which is preliminary data.</text>
</comment>
<gene>
    <name evidence="4" type="ORF">AWRI3579_g1093</name>
</gene>
<dbReference type="SMART" id="SM00860">
    <property type="entry name" value="SMI1_KNR4"/>
    <property type="match status" value="1"/>
</dbReference>
<dbReference type="PANTHER" id="PTHR47432">
    <property type="entry name" value="CELL WALL ASSEMBLY REGULATOR SMI1"/>
    <property type="match status" value="1"/>
</dbReference>
<dbReference type="AlphaFoldDB" id="A0A1E5RGM0"/>
<evidence type="ECO:0000259" key="3">
    <source>
        <dbReference type="SMART" id="SM00860"/>
    </source>
</evidence>
<dbReference type="OrthoDB" id="2305498at2759"/>
<name>A0A1E5RGM0_9ASCO</name>
<dbReference type="FunCoup" id="A0A1E5RGM0">
    <property type="interactions" value="79"/>
</dbReference>
<accession>A0A1E5RGM0</accession>
<feature type="compositionally biased region" description="Basic and acidic residues" evidence="2">
    <location>
        <begin position="603"/>
        <end position="635"/>
    </location>
</feature>
<dbReference type="Proteomes" id="UP000095728">
    <property type="component" value="Unassembled WGS sequence"/>
</dbReference>
<protein>
    <submittedName>
        <fullName evidence="4">Cell wall assembly regulator SMI1</fullName>
    </submittedName>
</protein>